<evidence type="ECO:0000313" key="2">
    <source>
        <dbReference type="EMBL" id="KAA8496902.1"/>
    </source>
</evidence>
<reference evidence="3" key="1">
    <citation type="journal article" date="2019" name="Nat. Commun.">
        <title>Expansion of phycobilisome linker gene families in mesophilic red algae.</title>
        <authorList>
            <person name="Lee J."/>
            <person name="Kim D."/>
            <person name="Bhattacharya D."/>
            <person name="Yoon H.S."/>
        </authorList>
    </citation>
    <scope>NUCLEOTIDE SEQUENCE [LARGE SCALE GENOMIC DNA]</scope>
    <source>
        <strain evidence="3">CCMP 1328</strain>
    </source>
</reference>
<dbReference type="EMBL" id="VRMN01000002">
    <property type="protein sequence ID" value="KAA8496902.1"/>
    <property type="molecule type" value="Genomic_DNA"/>
</dbReference>
<feature type="transmembrane region" description="Helical" evidence="1">
    <location>
        <begin position="47"/>
        <end position="70"/>
    </location>
</feature>
<feature type="transmembrane region" description="Helical" evidence="1">
    <location>
        <begin position="9"/>
        <end position="27"/>
    </location>
</feature>
<comment type="caution">
    <text evidence="2">The sequence shown here is derived from an EMBL/GenBank/DDBJ whole genome shotgun (WGS) entry which is preliminary data.</text>
</comment>
<evidence type="ECO:0000256" key="1">
    <source>
        <dbReference type="SAM" id="Phobius"/>
    </source>
</evidence>
<dbReference type="Proteomes" id="UP000324585">
    <property type="component" value="Unassembled WGS sequence"/>
</dbReference>
<keyword evidence="3" id="KW-1185">Reference proteome</keyword>
<dbReference type="OMA" id="YFLEWIW"/>
<keyword evidence="1" id="KW-1133">Transmembrane helix</keyword>
<protein>
    <recommendedName>
        <fullName evidence="4">MARVEL domain-containing protein</fullName>
    </recommendedName>
</protein>
<proteinExistence type="predicted"/>
<evidence type="ECO:0008006" key="4">
    <source>
        <dbReference type="Google" id="ProtNLM"/>
    </source>
</evidence>
<keyword evidence="1" id="KW-0812">Transmembrane</keyword>
<keyword evidence="1" id="KW-0472">Membrane</keyword>
<feature type="transmembrane region" description="Helical" evidence="1">
    <location>
        <begin position="113"/>
        <end position="134"/>
    </location>
</feature>
<name>A0A5J4Z185_PORPP</name>
<gene>
    <name evidence="2" type="ORF">FVE85_0631</name>
</gene>
<dbReference type="AlphaFoldDB" id="A0A5J4Z185"/>
<evidence type="ECO:0000313" key="3">
    <source>
        <dbReference type="Proteomes" id="UP000324585"/>
    </source>
</evidence>
<organism evidence="2 3">
    <name type="scientific">Porphyridium purpureum</name>
    <name type="common">Red alga</name>
    <name type="synonym">Porphyridium cruentum</name>
    <dbReference type="NCBI Taxonomy" id="35688"/>
    <lineage>
        <taxon>Eukaryota</taxon>
        <taxon>Rhodophyta</taxon>
        <taxon>Bangiophyceae</taxon>
        <taxon>Porphyridiales</taxon>
        <taxon>Porphyridiaceae</taxon>
        <taxon>Porphyridium</taxon>
    </lineage>
</organism>
<dbReference type="OrthoDB" id="10302811at2759"/>
<accession>A0A5J4Z185</accession>
<sequence>MGLFEFAKIGFYFLEWIWALVVFALTADKLYFNGLCAFGSVSVCQYIIAAGVIGWLLISVLFIGHSILGMMGKAVISASIEFFVNLFLLLWWLILAIVVSAEKDFSTTDVNTIVAFSWMLVIFTICSAALAFLTRNKSDSMDDMPPPSSMDI</sequence>
<feature type="transmembrane region" description="Helical" evidence="1">
    <location>
        <begin position="82"/>
        <end position="101"/>
    </location>
</feature>